<feature type="region of interest" description="Disordered" evidence="1">
    <location>
        <begin position="37"/>
        <end position="57"/>
    </location>
</feature>
<proteinExistence type="predicted"/>
<accession>A0A6J4MKU8</accession>
<protein>
    <submittedName>
        <fullName evidence="2">Uncharacterized protein</fullName>
    </submittedName>
</protein>
<dbReference type="AlphaFoldDB" id="A0A6J4MKU8"/>
<gene>
    <name evidence="2" type="ORF">AVDCRST_MAG84-3481</name>
</gene>
<dbReference type="EMBL" id="CADCTZ010000683">
    <property type="protein sequence ID" value="CAA9360707.1"/>
    <property type="molecule type" value="Genomic_DNA"/>
</dbReference>
<evidence type="ECO:0000256" key="1">
    <source>
        <dbReference type="SAM" id="MobiDB-lite"/>
    </source>
</evidence>
<reference evidence="2" key="1">
    <citation type="submission" date="2020-02" db="EMBL/GenBank/DDBJ databases">
        <authorList>
            <person name="Meier V. D."/>
        </authorList>
    </citation>
    <scope>NUCLEOTIDE SEQUENCE</scope>
    <source>
        <strain evidence="2">AVDCRST_MAG84</strain>
    </source>
</reference>
<organism evidence="2">
    <name type="scientific">uncultured Microcoleus sp</name>
    <dbReference type="NCBI Taxonomy" id="259945"/>
    <lineage>
        <taxon>Bacteria</taxon>
        <taxon>Bacillati</taxon>
        <taxon>Cyanobacteriota</taxon>
        <taxon>Cyanophyceae</taxon>
        <taxon>Oscillatoriophycideae</taxon>
        <taxon>Oscillatoriales</taxon>
        <taxon>Microcoleaceae</taxon>
        <taxon>Microcoleus</taxon>
        <taxon>environmental samples</taxon>
    </lineage>
</organism>
<evidence type="ECO:0000313" key="2">
    <source>
        <dbReference type="EMBL" id="CAA9360707.1"/>
    </source>
</evidence>
<name>A0A6J4MKU8_9CYAN</name>
<sequence length="57" mass="6630">MKEKGSSATRSESGFNGWMFRKQGRWQKKDFPTLPLSYGRYHSETHGEPLARQSVKK</sequence>